<evidence type="ECO:0000256" key="1">
    <source>
        <dbReference type="SAM" id="MobiDB-lite"/>
    </source>
</evidence>
<name>A0A2H3DRL7_ARMGA</name>
<evidence type="ECO:0000313" key="2">
    <source>
        <dbReference type="EMBL" id="PBK93498.1"/>
    </source>
</evidence>
<dbReference type="OrthoDB" id="10362596at2759"/>
<organism evidence="2 3">
    <name type="scientific">Armillaria gallica</name>
    <name type="common">Bulbous honey fungus</name>
    <name type="synonym">Armillaria bulbosa</name>
    <dbReference type="NCBI Taxonomy" id="47427"/>
    <lineage>
        <taxon>Eukaryota</taxon>
        <taxon>Fungi</taxon>
        <taxon>Dikarya</taxon>
        <taxon>Basidiomycota</taxon>
        <taxon>Agaricomycotina</taxon>
        <taxon>Agaricomycetes</taxon>
        <taxon>Agaricomycetidae</taxon>
        <taxon>Agaricales</taxon>
        <taxon>Marasmiineae</taxon>
        <taxon>Physalacriaceae</taxon>
        <taxon>Armillaria</taxon>
    </lineage>
</organism>
<dbReference type="EMBL" id="KZ293656">
    <property type="protein sequence ID" value="PBK93498.1"/>
    <property type="molecule type" value="Genomic_DNA"/>
</dbReference>
<reference evidence="3" key="1">
    <citation type="journal article" date="2017" name="Nat. Ecol. Evol.">
        <title>Genome expansion and lineage-specific genetic innovations in the forest pathogenic fungi Armillaria.</title>
        <authorList>
            <person name="Sipos G."/>
            <person name="Prasanna A.N."/>
            <person name="Walter M.C."/>
            <person name="O'Connor E."/>
            <person name="Balint B."/>
            <person name="Krizsan K."/>
            <person name="Kiss B."/>
            <person name="Hess J."/>
            <person name="Varga T."/>
            <person name="Slot J."/>
            <person name="Riley R."/>
            <person name="Boka B."/>
            <person name="Rigling D."/>
            <person name="Barry K."/>
            <person name="Lee J."/>
            <person name="Mihaltcheva S."/>
            <person name="LaButti K."/>
            <person name="Lipzen A."/>
            <person name="Waldron R."/>
            <person name="Moloney N.M."/>
            <person name="Sperisen C."/>
            <person name="Kredics L."/>
            <person name="Vagvoelgyi C."/>
            <person name="Patrignani A."/>
            <person name="Fitzpatrick D."/>
            <person name="Nagy I."/>
            <person name="Doyle S."/>
            <person name="Anderson J.B."/>
            <person name="Grigoriev I.V."/>
            <person name="Gueldener U."/>
            <person name="Muensterkoetter M."/>
            <person name="Nagy L.G."/>
        </authorList>
    </citation>
    <scope>NUCLEOTIDE SEQUENCE [LARGE SCALE GENOMIC DNA]</scope>
    <source>
        <strain evidence="3">Ar21-2</strain>
    </source>
</reference>
<evidence type="ECO:0000313" key="3">
    <source>
        <dbReference type="Proteomes" id="UP000217790"/>
    </source>
</evidence>
<dbReference type="InParanoid" id="A0A2H3DRL7"/>
<feature type="region of interest" description="Disordered" evidence="1">
    <location>
        <begin position="133"/>
        <end position="169"/>
    </location>
</feature>
<protein>
    <submittedName>
        <fullName evidence="2">Uncharacterized protein</fullName>
    </submittedName>
</protein>
<dbReference type="Proteomes" id="UP000217790">
    <property type="component" value="Unassembled WGS sequence"/>
</dbReference>
<feature type="compositionally biased region" description="Polar residues" evidence="1">
    <location>
        <begin position="150"/>
        <end position="159"/>
    </location>
</feature>
<proteinExistence type="predicted"/>
<dbReference type="AlphaFoldDB" id="A0A2H3DRL7"/>
<keyword evidence="3" id="KW-1185">Reference proteome</keyword>
<feature type="region of interest" description="Disordered" evidence="1">
    <location>
        <begin position="70"/>
        <end position="107"/>
    </location>
</feature>
<gene>
    <name evidence="2" type="ORF">ARMGADRAFT_1030121</name>
</gene>
<accession>A0A2H3DRL7</accession>
<sequence length="169" mass="19734">MVSMKEKIDSTYLVYEDLYNTGKQTELSVVPEPWDTRTEGPVPSYYVEQDDLEFKGSWRLEDDNDVRSLESWDLDSPNMESSDFTENLDVKSLSSSESLEDKSEDRVSLECQEIKKQGKDTYQKVTDWRNRYLRQSPAMERPALDDVKQESSQANNLNKISVLKDERDR</sequence>